<dbReference type="InterPro" id="IPR059000">
    <property type="entry name" value="ATPase_P-type_domA"/>
</dbReference>
<keyword evidence="6" id="KW-0109">Calcium transport</keyword>
<dbReference type="Gene3D" id="2.70.150.10">
    <property type="entry name" value="Calcium-transporting ATPase, cytoplasmic transduction domain A"/>
    <property type="match status" value="1"/>
</dbReference>
<dbReference type="SFLD" id="SFLDF00027">
    <property type="entry name" value="p-type_atpase"/>
    <property type="match status" value="1"/>
</dbReference>
<keyword evidence="4" id="KW-0813">Transport</keyword>
<dbReference type="InterPro" id="IPR023299">
    <property type="entry name" value="ATPase_P-typ_cyto_dom_N"/>
</dbReference>
<dbReference type="SUPFAM" id="SSF56784">
    <property type="entry name" value="HAD-like"/>
    <property type="match status" value="1"/>
</dbReference>
<keyword evidence="20" id="KW-0378">Hydrolase</keyword>
<dbReference type="PANTHER" id="PTHR42861">
    <property type="entry name" value="CALCIUM-TRANSPORTING ATPASE"/>
    <property type="match status" value="1"/>
</dbReference>
<dbReference type="GO" id="GO:0016887">
    <property type="term" value="F:ATP hydrolysis activity"/>
    <property type="evidence" value="ECO:0007669"/>
    <property type="project" value="InterPro"/>
</dbReference>
<proteinExistence type="inferred from homology"/>
<dbReference type="InterPro" id="IPR036412">
    <property type="entry name" value="HAD-like_sf"/>
</dbReference>
<organism evidence="20">
    <name type="scientific">uncultured Sporomusa sp</name>
    <dbReference type="NCBI Taxonomy" id="307249"/>
    <lineage>
        <taxon>Bacteria</taxon>
        <taxon>Bacillati</taxon>
        <taxon>Bacillota</taxon>
        <taxon>Negativicutes</taxon>
        <taxon>Selenomonadales</taxon>
        <taxon>Sporomusaceae</taxon>
        <taxon>Sporomusa</taxon>
        <taxon>environmental samples</taxon>
    </lineage>
</organism>
<dbReference type="SUPFAM" id="SSF81660">
    <property type="entry name" value="Metal cation-transporting ATPase, ATP-binding domain N"/>
    <property type="match status" value="1"/>
</dbReference>
<dbReference type="InterPro" id="IPR023214">
    <property type="entry name" value="HAD_sf"/>
</dbReference>
<evidence type="ECO:0000256" key="17">
    <source>
        <dbReference type="ARBA" id="ARBA00048694"/>
    </source>
</evidence>
<dbReference type="EMBL" id="FMJE01000003">
    <property type="protein sequence ID" value="SCM80036.1"/>
    <property type="molecule type" value="Genomic_DNA"/>
</dbReference>
<dbReference type="Pfam" id="PF13246">
    <property type="entry name" value="Cation_ATPase"/>
    <property type="match status" value="1"/>
</dbReference>
<dbReference type="InterPro" id="IPR006068">
    <property type="entry name" value="ATPase_P-typ_cation-transptr_C"/>
</dbReference>
<dbReference type="SFLD" id="SFLDS00003">
    <property type="entry name" value="Haloacid_Dehalogenase"/>
    <property type="match status" value="1"/>
</dbReference>
<dbReference type="FunFam" id="3.40.50.1000:FF:000001">
    <property type="entry name" value="Phospholipid-transporting ATPase IC"/>
    <property type="match status" value="1"/>
</dbReference>
<feature type="transmembrane region" description="Helical" evidence="18">
    <location>
        <begin position="247"/>
        <end position="264"/>
    </location>
</feature>
<dbReference type="InterPro" id="IPR004014">
    <property type="entry name" value="ATPase_P-typ_cation-transptr_N"/>
</dbReference>
<dbReference type="FunFam" id="2.70.150.10:FF:000016">
    <property type="entry name" value="Calcium-transporting P-type ATPase putative"/>
    <property type="match status" value="1"/>
</dbReference>
<evidence type="ECO:0000256" key="6">
    <source>
        <dbReference type="ARBA" id="ARBA00022568"/>
    </source>
</evidence>
<dbReference type="Gene3D" id="3.40.1110.10">
    <property type="entry name" value="Calcium-transporting ATPase, cytoplasmic domain N"/>
    <property type="match status" value="1"/>
</dbReference>
<dbReference type="InterPro" id="IPR044492">
    <property type="entry name" value="P_typ_ATPase_HD_dom"/>
</dbReference>
<evidence type="ECO:0000256" key="10">
    <source>
        <dbReference type="ARBA" id="ARBA00022837"/>
    </source>
</evidence>
<protein>
    <recommendedName>
        <fullName evidence="3">P-type Ca(2+) transporter</fullName>
        <ecNumber evidence="3">7.2.2.10</ecNumber>
    </recommendedName>
</protein>
<dbReference type="GO" id="GO:0140352">
    <property type="term" value="P:export from cell"/>
    <property type="evidence" value="ECO:0007669"/>
    <property type="project" value="UniProtKB-ARBA"/>
</dbReference>
<evidence type="ECO:0000256" key="11">
    <source>
        <dbReference type="ARBA" id="ARBA00022840"/>
    </source>
</evidence>
<dbReference type="InterPro" id="IPR006413">
    <property type="entry name" value="P-type_ATPase_IIA_PMR1"/>
</dbReference>
<dbReference type="NCBIfam" id="TIGR01522">
    <property type="entry name" value="ATPase-IIA2_Ca"/>
    <property type="match status" value="1"/>
</dbReference>
<evidence type="ECO:0000256" key="16">
    <source>
        <dbReference type="ARBA" id="ARBA00023136"/>
    </source>
</evidence>
<evidence type="ECO:0000256" key="4">
    <source>
        <dbReference type="ARBA" id="ARBA00022448"/>
    </source>
</evidence>
<feature type="transmembrane region" description="Helical" evidence="18">
    <location>
        <begin position="83"/>
        <end position="99"/>
    </location>
</feature>
<dbReference type="SFLD" id="SFLDG00002">
    <property type="entry name" value="C1.7:_P-type_atpase_like"/>
    <property type="match status" value="1"/>
</dbReference>
<comment type="subcellular location">
    <subcellularLocation>
        <location evidence="1">Cell membrane</location>
        <topology evidence="1">Multi-pass membrane protein</topology>
    </subcellularLocation>
</comment>
<comment type="catalytic activity">
    <reaction evidence="17">
        <text>Ca(2+)(in) + ATP + H2O = Ca(2+)(out) + ADP + phosphate + H(+)</text>
        <dbReference type="Rhea" id="RHEA:18105"/>
        <dbReference type="ChEBI" id="CHEBI:15377"/>
        <dbReference type="ChEBI" id="CHEBI:15378"/>
        <dbReference type="ChEBI" id="CHEBI:29108"/>
        <dbReference type="ChEBI" id="CHEBI:30616"/>
        <dbReference type="ChEBI" id="CHEBI:43474"/>
        <dbReference type="ChEBI" id="CHEBI:456216"/>
        <dbReference type="EC" id="7.2.2.10"/>
    </reaction>
</comment>
<dbReference type="PRINTS" id="PR00120">
    <property type="entry name" value="HATPASE"/>
</dbReference>
<dbReference type="SUPFAM" id="SSF81653">
    <property type="entry name" value="Calcium ATPase, transduction domain A"/>
    <property type="match status" value="1"/>
</dbReference>
<keyword evidence="5" id="KW-1003">Cell membrane</keyword>
<name>A0A212LR88_9FIRM</name>
<dbReference type="RefSeq" id="WP_288183634.1">
    <property type="nucleotide sequence ID" value="NZ_LT608335.1"/>
</dbReference>
<dbReference type="Gene3D" id="3.40.50.1000">
    <property type="entry name" value="HAD superfamily/HAD-like"/>
    <property type="match status" value="1"/>
</dbReference>
<evidence type="ECO:0000256" key="14">
    <source>
        <dbReference type="ARBA" id="ARBA00022989"/>
    </source>
</evidence>
<dbReference type="Gene3D" id="1.20.1110.10">
    <property type="entry name" value="Calcium-transporting ATPase, transmembrane domain"/>
    <property type="match status" value="1"/>
</dbReference>
<dbReference type="CDD" id="cd02089">
    <property type="entry name" value="P-type_ATPase_Ca_prok"/>
    <property type="match status" value="1"/>
</dbReference>
<dbReference type="InterPro" id="IPR001757">
    <property type="entry name" value="P_typ_ATPase"/>
</dbReference>
<keyword evidence="9" id="KW-0547">Nucleotide-binding</keyword>
<evidence type="ECO:0000256" key="2">
    <source>
        <dbReference type="ARBA" id="ARBA00005675"/>
    </source>
</evidence>
<dbReference type="SUPFAM" id="SSF81665">
    <property type="entry name" value="Calcium ATPase, transmembrane domain M"/>
    <property type="match status" value="1"/>
</dbReference>
<evidence type="ECO:0000256" key="12">
    <source>
        <dbReference type="ARBA" id="ARBA00022842"/>
    </source>
</evidence>
<evidence type="ECO:0000256" key="5">
    <source>
        <dbReference type="ARBA" id="ARBA00022475"/>
    </source>
</evidence>
<gene>
    <name evidence="20" type="primary">yloB</name>
    <name evidence="20" type="ORF">KL86SPO_30214</name>
</gene>
<feature type="transmembrane region" description="Helical" evidence="18">
    <location>
        <begin position="785"/>
        <end position="805"/>
    </location>
</feature>
<dbReference type="InterPro" id="IPR023298">
    <property type="entry name" value="ATPase_P-typ_TM_dom_sf"/>
</dbReference>
<sequence length="919" mass="100693">MDREKWYARTPDEVVKFWQTNFTDGLTSAEAKARLDKFGFNQLTEKEKTAWWKRFLVQFQDFMVLVLLGATLISAFLGEYTDAITILLIVLMNAILGFIQEYRAERSLAALKQLASPTARVVRNSMVQQVPAKELVPGDILALEAGDKLAADGRLIEVYNMEVEEAALTGESLPVRKVADRQYSEDAPLGDRKNMVYAGTSIVRGRGRAVVCASGMATEVGHIAGMIQASAEEATPLERRLETLGKWLVWGCLVICCIVVVTGIIKGESLFLMCMAGISLAVAAIPEGLPAIVTVALALGVQRMIKQRAIIRKLPAVETLGCTTVICSDKTGTLTQNAMTVRQIFAGSQIYEITGSGYDIKGSILLNHQEFDYAKDKALEQCLVIGALCNNSSLKQNNVTITGIWRNKNETGWSIEGDPTEGAIVVAAAKADIWQAKLEKTKKRIAEIPFESERRRMSVVYRETDGNSSLYSKGAPDTILELCRYYHTAAGPTSLTQEHIDKINSINEQMSSRALRVLAVAYRRLTPAQAQNPDESLETNLVFAGLVGMIDPPREEVKASIALCREAGIKTVMITGDHKSTAVAIAQELNIYKESQHKALTGKELDAMGEAELDSIVNTVSVYARVSPAHKLRIVQSLKRKGHIVAMTGDGVNDAPAIKEADIGVAMGLTGTDVTKEASAMVLADDNFATIVAAVEEGRGIYDNIRKFIRYLLSCNIGEVLTMFLAALLGLPIPLLPVQILWVNLVTDGLPAMALGIDPNDPNSMRRPPRHPKESVFSRGLIKKIVGRGIQIGLSTLFVFSVVYYSQNDLALARTAAFATLVYCQMFHVFDCRSETYTIFELGFTSNKYLLAAVAFSTSMQLAVMYIPLLSSIFSTVPLSLSEWALVLTVSGWTLILNAFKHVLFGRRPARRAAVPYNR</sequence>
<feature type="transmembrane region" description="Helical" evidence="18">
    <location>
        <begin position="850"/>
        <end position="869"/>
    </location>
</feature>
<evidence type="ECO:0000256" key="3">
    <source>
        <dbReference type="ARBA" id="ARBA00012790"/>
    </source>
</evidence>
<keyword evidence="11" id="KW-0067">ATP-binding</keyword>
<evidence type="ECO:0000259" key="19">
    <source>
        <dbReference type="SMART" id="SM00831"/>
    </source>
</evidence>
<evidence type="ECO:0000256" key="13">
    <source>
        <dbReference type="ARBA" id="ARBA00022967"/>
    </source>
</evidence>
<feature type="transmembrane region" description="Helical" evidence="18">
    <location>
        <begin position="270"/>
        <end position="299"/>
    </location>
</feature>
<dbReference type="Pfam" id="PF00690">
    <property type="entry name" value="Cation_ATPase_N"/>
    <property type="match status" value="1"/>
</dbReference>
<evidence type="ECO:0000256" key="9">
    <source>
        <dbReference type="ARBA" id="ARBA00022741"/>
    </source>
</evidence>
<dbReference type="GO" id="GO:0005388">
    <property type="term" value="F:P-type calcium transporter activity"/>
    <property type="evidence" value="ECO:0007669"/>
    <property type="project" value="UniProtKB-EC"/>
</dbReference>
<dbReference type="Pfam" id="PF00122">
    <property type="entry name" value="E1-E2_ATPase"/>
    <property type="match status" value="1"/>
</dbReference>
<evidence type="ECO:0000313" key="20">
    <source>
        <dbReference type="EMBL" id="SCM80036.1"/>
    </source>
</evidence>
<evidence type="ECO:0000256" key="7">
    <source>
        <dbReference type="ARBA" id="ARBA00022692"/>
    </source>
</evidence>
<keyword evidence="13" id="KW-1278">Translocase</keyword>
<accession>A0A212LR88</accession>
<dbReference type="NCBIfam" id="TIGR01116">
    <property type="entry name" value="ATPase-IIA1_Ca"/>
    <property type="match status" value="1"/>
</dbReference>
<dbReference type="GO" id="GO:0005886">
    <property type="term" value="C:plasma membrane"/>
    <property type="evidence" value="ECO:0007669"/>
    <property type="project" value="UniProtKB-SubCell"/>
</dbReference>
<dbReference type="GO" id="GO:0005524">
    <property type="term" value="F:ATP binding"/>
    <property type="evidence" value="ECO:0007669"/>
    <property type="project" value="UniProtKB-KW"/>
</dbReference>
<dbReference type="FunFam" id="3.40.50.1000:FF:000028">
    <property type="entry name" value="Calcium-transporting P-type ATPase, putative"/>
    <property type="match status" value="1"/>
</dbReference>
<evidence type="ECO:0000256" key="8">
    <source>
        <dbReference type="ARBA" id="ARBA00022723"/>
    </source>
</evidence>
<dbReference type="PRINTS" id="PR00119">
    <property type="entry name" value="CATATPASE"/>
</dbReference>
<feature type="transmembrane region" description="Helical" evidence="18">
    <location>
        <begin position="708"/>
        <end position="733"/>
    </location>
</feature>
<dbReference type="GO" id="GO:0046872">
    <property type="term" value="F:metal ion binding"/>
    <property type="evidence" value="ECO:0007669"/>
    <property type="project" value="UniProtKB-KW"/>
</dbReference>
<evidence type="ECO:0000256" key="18">
    <source>
        <dbReference type="SAM" id="Phobius"/>
    </source>
</evidence>
<keyword evidence="8" id="KW-0479">Metal-binding</keyword>
<feature type="transmembrane region" description="Helical" evidence="18">
    <location>
        <begin position="739"/>
        <end position="757"/>
    </location>
</feature>
<keyword evidence="16 18" id="KW-0472">Membrane</keyword>
<keyword evidence="7 18" id="KW-0812">Transmembrane</keyword>
<keyword evidence="14 18" id="KW-1133">Transmembrane helix</keyword>
<keyword evidence="10" id="KW-0106">Calcium</keyword>
<feature type="transmembrane region" description="Helical" evidence="18">
    <location>
        <begin position="881"/>
        <end position="900"/>
    </location>
</feature>
<feature type="domain" description="Cation-transporting P-type ATPase N-terminal" evidence="19">
    <location>
        <begin position="5"/>
        <end position="79"/>
    </location>
</feature>
<keyword evidence="15" id="KW-0406">Ion transport</keyword>
<dbReference type="FunFam" id="1.20.1110.10:FF:000065">
    <property type="entry name" value="Sarcoplasmic/endoplasmic reticulum calcium ATPase 1"/>
    <property type="match status" value="1"/>
</dbReference>
<evidence type="ECO:0000256" key="1">
    <source>
        <dbReference type="ARBA" id="ARBA00004651"/>
    </source>
</evidence>
<dbReference type="SMART" id="SM00831">
    <property type="entry name" value="Cation_ATPase_N"/>
    <property type="match status" value="1"/>
</dbReference>
<dbReference type="AlphaFoldDB" id="A0A212LR88"/>
<evidence type="ECO:0000256" key="15">
    <source>
        <dbReference type="ARBA" id="ARBA00023065"/>
    </source>
</evidence>
<dbReference type="EC" id="7.2.2.10" evidence="3"/>
<comment type="similarity">
    <text evidence="2">Belongs to the cation transport ATPase (P-type) (TC 3.A.3) family. Type IIA subfamily.</text>
</comment>
<dbReference type="Pfam" id="PF00689">
    <property type="entry name" value="Cation_ATPase_C"/>
    <property type="match status" value="1"/>
</dbReference>
<dbReference type="PROSITE" id="PS00154">
    <property type="entry name" value="ATPASE_E1_E2"/>
    <property type="match status" value="1"/>
</dbReference>
<feature type="transmembrane region" description="Helical" evidence="18">
    <location>
        <begin position="55"/>
        <end position="77"/>
    </location>
</feature>
<reference evidence="20" key="1">
    <citation type="submission" date="2016-08" db="EMBL/GenBank/DDBJ databases">
        <authorList>
            <person name="Seilhamer J.J."/>
        </authorList>
    </citation>
    <scope>NUCLEOTIDE SEQUENCE</scope>
    <source>
        <strain evidence="20">86</strain>
    </source>
</reference>
<feature type="transmembrane region" description="Helical" evidence="18">
    <location>
        <begin position="811"/>
        <end position="830"/>
    </location>
</feature>
<dbReference type="InterPro" id="IPR005782">
    <property type="entry name" value="P-type_ATPase_IIA"/>
</dbReference>
<dbReference type="InterPro" id="IPR018303">
    <property type="entry name" value="ATPase_P-typ_P_site"/>
</dbReference>
<dbReference type="InterPro" id="IPR008250">
    <property type="entry name" value="ATPase_P-typ_transduc_dom_A_sf"/>
</dbReference>
<keyword evidence="12" id="KW-0460">Magnesium</keyword>
<dbReference type="NCBIfam" id="TIGR01494">
    <property type="entry name" value="ATPase_P-type"/>
    <property type="match status" value="2"/>
</dbReference>